<proteinExistence type="inferred from homology"/>
<feature type="compositionally biased region" description="Low complexity" evidence="4">
    <location>
        <begin position="551"/>
        <end position="566"/>
    </location>
</feature>
<keyword evidence="2 3" id="KW-0378">Hydrolase</keyword>
<dbReference type="InterPro" id="IPR019819">
    <property type="entry name" value="Carboxylesterase_B_CS"/>
</dbReference>
<dbReference type="PANTHER" id="PTHR11559">
    <property type="entry name" value="CARBOXYLESTERASE"/>
    <property type="match status" value="1"/>
</dbReference>
<keyword evidence="7" id="KW-1185">Reference proteome</keyword>
<dbReference type="GO" id="GO:0017000">
    <property type="term" value="P:antibiotic biosynthetic process"/>
    <property type="evidence" value="ECO:0007669"/>
    <property type="project" value="UniProtKB-ARBA"/>
</dbReference>
<comment type="caution">
    <text evidence="6">The sequence shown here is derived from an EMBL/GenBank/DDBJ whole genome shotgun (WGS) entry which is preliminary data.</text>
</comment>
<feature type="signal peptide" evidence="3">
    <location>
        <begin position="1"/>
        <end position="18"/>
    </location>
</feature>
<dbReference type="Proteomes" id="UP001141434">
    <property type="component" value="Unassembled WGS sequence"/>
</dbReference>
<dbReference type="OrthoDB" id="408631at2759"/>
<feature type="region of interest" description="Disordered" evidence="4">
    <location>
        <begin position="551"/>
        <end position="587"/>
    </location>
</feature>
<dbReference type="EC" id="3.1.1.-" evidence="3"/>
<dbReference type="GeneID" id="81398813"/>
<evidence type="ECO:0000256" key="1">
    <source>
        <dbReference type="ARBA" id="ARBA00005964"/>
    </source>
</evidence>
<gene>
    <name evidence="6" type="ORF">NUU61_009119</name>
</gene>
<evidence type="ECO:0000256" key="2">
    <source>
        <dbReference type="ARBA" id="ARBA00022801"/>
    </source>
</evidence>
<evidence type="ECO:0000259" key="5">
    <source>
        <dbReference type="Pfam" id="PF00135"/>
    </source>
</evidence>
<evidence type="ECO:0000313" key="6">
    <source>
        <dbReference type="EMBL" id="KAJ5084540.1"/>
    </source>
</evidence>
<sequence length="619" mass="65394">MKLLFPATISALVATALATPSVTTQEGTVHGGKCSDGKDAVYYKGLPFAEPPVGKLRFEPPKAWSKKYPGGSLNATTRAPACIQFGDEMIPDQKKSEDCLYLDIWAPSKATKDSKLPVKVWVYGGSNTAGGIDYPLFDGCSTADDGAILVSLNYRLGPLGFLTLKSAGIHGNQAIQDILMGLEWVQKSISAFGGDPKKVVLFGQSAGATDVFTVATLPQAPRLMNGAIAESIALPSLVETQTAQKLGASYAKVLDCGVKDKSCLQSKSVADLQKAVGSDSYMDQGLGAISGIGVPNRKTPRFYPHVDGKVVEKNPVTNGVQVPTIIGSNQAEGMMDTLTKYNSEDVIAKLTAADYKTFLEGDFGPATETIQQYYPLSKFMDAVGGQKSLGVLAAIATVLTDAHFKCPGYESAVHSARKNKQVYMYEFTHNNTCAWLDTMPPKALPIFGAAHTAELPYVFGNLYFDFPANHTTCNATQAEYALGKNMMSLWTAMAEHGKPSTDEIRWPEFKITPHGTKTPGMVFDNSTTPGSIDYHACELWAKVNAMLNSSNGTASSTSSSTQASGTSGSGSSGSGSSGTSTPTTSTNGAGTISLLVSNTMVLGMLASVSATFACLGLMY</sequence>
<dbReference type="PROSITE" id="PS00941">
    <property type="entry name" value="CARBOXYLESTERASE_B_2"/>
    <property type="match status" value="1"/>
</dbReference>
<feature type="compositionally biased region" description="Low complexity" evidence="4">
    <location>
        <begin position="577"/>
        <end position="587"/>
    </location>
</feature>
<dbReference type="Gene3D" id="3.40.50.1820">
    <property type="entry name" value="alpha/beta hydrolase"/>
    <property type="match status" value="1"/>
</dbReference>
<dbReference type="AlphaFoldDB" id="A0A9W9JWZ3"/>
<dbReference type="GO" id="GO:0016787">
    <property type="term" value="F:hydrolase activity"/>
    <property type="evidence" value="ECO:0007669"/>
    <property type="project" value="UniProtKB-KW"/>
</dbReference>
<feature type="domain" description="Carboxylesterase type B" evidence="5">
    <location>
        <begin position="19"/>
        <end position="513"/>
    </location>
</feature>
<name>A0A9W9JWZ3_9EURO</name>
<dbReference type="Pfam" id="PF00135">
    <property type="entry name" value="COesterase"/>
    <property type="match status" value="1"/>
</dbReference>
<dbReference type="InterPro" id="IPR050309">
    <property type="entry name" value="Type-B_Carboxylest/Lipase"/>
</dbReference>
<dbReference type="SUPFAM" id="SSF53474">
    <property type="entry name" value="alpha/beta-Hydrolases"/>
    <property type="match status" value="1"/>
</dbReference>
<dbReference type="InterPro" id="IPR029058">
    <property type="entry name" value="AB_hydrolase_fold"/>
</dbReference>
<feature type="compositionally biased region" description="Gly residues" evidence="4">
    <location>
        <begin position="567"/>
        <end position="576"/>
    </location>
</feature>
<protein>
    <recommendedName>
        <fullName evidence="3">Carboxylic ester hydrolase</fullName>
        <ecNumber evidence="3">3.1.1.-</ecNumber>
    </recommendedName>
</protein>
<evidence type="ECO:0000256" key="3">
    <source>
        <dbReference type="RuleBase" id="RU361235"/>
    </source>
</evidence>
<organism evidence="6 7">
    <name type="scientific">Penicillium alfredii</name>
    <dbReference type="NCBI Taxonomy" id="1506179"/>
    <lineage>
        <taxon>Eukaryota</taxon>
        <taxon>Fungi</taxon>
        <taxon>Dikarya</taxon>
        <taxon>Ascomycota</taxon>
        <taxon>Pezizomycotina</taxon>
        <taxon>Eurotiomycetes</taxon>
        <taxon>Eurotiomycetidae</taxon>
        <taxon>Eurotiales</taxon>
        <taxon>Aspergillaceae</taxon>
        <taxon>Penicillium</taxon>
    </lineage>
</organism>
<keyword evidence="3" id="KW-0732">Signal</keyword>
<evidence type="ECO:0000313" key="7">
    <source>
        <dbReference type="Proteomes" id="UP001141434"/>
    </source>
</evidence>
<feature type="chain" id="PRO_5041016551" description="Carboxylic ester hydrolase" evidence="3">
    <location>
        <begin position="19"/>
        <end position="619"/>
    </location>
</feature>
<reference evidence="6" key="2">
    <citation type="journal article" date="2023" name="IMA Fungus">
        <title>Comparative genomic study of the Penicillium genus elucidates a diverse pangenome and 15 lateral gene transfer events.</title>
        <authorList>
            <person name="Petersen C."/>
            <person name="Sorensen T."/>
            <person name="Nielsen M.R."/>
            <person name="Sondergaard T.E."/>
            <person name="Sorensen J.L."/>
            <person name="Fitzpatrick D.A."/>
            <person name="Frisvad J.C."/>
            <person name="Nielsen K.L."/>
        </authorList>
    </citation>
    <scope>NUCLEOTIDE SEQUENCE</scope>
    <source>
        <strain evidence="6">IBT 34128</strain>
    </source>
</reference>
<reference evidence="6" key="1">
    <citation type="submission" date="2022-11" db="EMBL/GenBank/DDBJ databases">
        <authorList>
            <person name="Petersen C."/>
        </authorList>
    </citation>
    <scope>NUCLEOTIDE SEQUENCE</scope>
    <source>
        <strain evidence="6">IBT 34128</strain>
    </source>
</reference>
<dbReference type="InterPro" id="IPR002018">
    <property type="entry name" value="CarbesteraseB"/>
</dbReference>
<dbReference type="RefSeq" id="XP_056507937.1">
    <property type="nucleotide sequence ID" value="XM_056659644.1"/>
</dbReference>
<accession>A0A9W9JWZ3</accession>
<comment type="similarity">
    <text evidence="1 3">Belongs to the type-B carboxylesterase/lipase family.</text>
</comment>
<dbReference type="GO" id="GO:0072330">
    <property type="term" value="P:monocarboxylic acid biosynthetic process"/>
    <property type="evidence" value="ECO:0007669"/>
    <property type="project" value="UniProtKB-ARBA"/>
</dbReference>
<dbReference type="EMBL" id="JAPMSZ010000011">
    <property type="protein sequence ID" value="KAJ5084540.1"/>
    <property type="molecule type" value="Genomic_DNA"/>
</dbReference>
<dbReference type="InterPro" id="IPR019826">
    <property type="entry name" value="Carboxylesterase_B_AS"/>
</dbReference>
<evidence type="ECO:0000256" key="4">
    <source>
        <dbReference type="SAM" id="MobiDB-lite"/>
    </source>
</evidence>
<dbReference type="PROSITE" id="PS00122">
    <property type="entry name" value="CARBOXYLESTERASE_B_1"/>
    <property type="match status" value="1"/>
</dbReference>